<dbReference type="AlphaFoldDB" id="A0A183CMR2"/>
<dbReference type="Gene3D" id="1.20.120.1100">
    <property type="match status" value="1"/>
</dbReference>
<evidence type="ECO:0000313" key="11">
    <source>
        <dbReference type="WBParaSite" id="GPLIN_001135900"/>
    </source>
</evidence>
<dbReference type="PANTHER" id="PTHR31418">
    <property type="entry name" value="FATTY-ACID AND RETINOL-BINDING PROTEIN 1"/>
    <property type="match status" value="1"/>
</dbReference>
<dbReference type="OrthoDB" id="5808308at2759"/>
<dbReference type="PANTHER" id="PTHR31418:SF7">
    <property type="entry name" value="FATTY-ACID AND RETINOL-BINDING PROTEIN 1"/>
    <property type="match status" value="1"/>
</dbReference>
<name>A0A183CMR2_GLOPA</name>
<dbReference type="InterPro" id="IPR008632">
    <property type="entry name" value="Gp-FAR-1"/>
</dbReference>
<keyword evidence="6 8" id="KW-0175">Coiled coil</keyword>
<protein>
    <recommendedName>
        <fullName evidence="3">Fatty-acid and retinol-binding protein 1</fullName>
    </recommendedName>
</protein>
<evidence type="ECO:0000256" key="3">
    <source>
        <dbReference type="ARBA" id="ARBA00017453"/>
    </source>
</evidence>
<feature type="chain" id="PRO_5008874601" description="Fatty-acid and retinol-binding protein 1" evidence="9">
    <location>
        <begin position="20"/>
        <end position="188"/>
    </location>
</feature>
<reference evidence="10" key="2">
    <citation type="submission" date="2014-05" db="EMBL/GenBank/DDBJ databases">
        <title>The genome and life-stage specific transcriptomes of Globodera pallida elucidate key aspects of plant parasitism by a cyst nematode.</title>
        <authorList>
            <person name="Cotton J.A."/>
            <person name="Lilley C.J."/>
            <person name="Jones L.M."/>
            <person name="Kikuchi T."/>
            <person name="Reid A.J."/>
            <person name="Thorpe P."/>
            <person name="Tsai I.J."/>
            <person name="Beasley H."/>
            <person name="Blok V."/>
            <person name="Cock P.J.A."/>
            <person name="Van den Akker S.E."/>
            <person name="Holroyd N."/>
            <person name="Hunt M."/>
            <person name="Mantelin S."/>
            <person name="Naghra H."/>
            <person name="Pain A."/>
            <person name="Palomares-Rius J.E."/>
            <person name="Zarowiecki M."/>
            <person name="Berriman M."/>
            <person name="Jones J.T."/>
            <person name="Urwin P.E."/>
        </authorList>
    </citation>
    <scope>NUCLEOTIDE SEQUENCE [LARGE SCALE GENOMIC DNA]</scope>
    <source>
        <strain evidence="10">Lindley</strain>
    </source>
</reference>
<dbReference type="WBParaSite" id="GPLIN_001416800">
    <property type="protein sequence ID" value="GPLIN_001416800"/>
    <property type="gene ID" value="GPLIN_001416800"/>
</dbReference>
<sequence length="188" mass="21037">MQRILLCLTGASFIVLLFGASLPPIDISSIPEQYRELIPKEVIDFYNTLTAEDKQALKEVAERHEEFQTEEQAMEALKAKSEKLHSKAVELRNLVKEKIDKLVPDAKTFVTETIEKLKAMRPKSGEKPNLEELRKGANDTIEKFKALSEEAKESLKANFPKITGVIQNEKFQALAKSLLKTEGAAPAA</sequence>
<keyword evidence="7" id="KW-0446">Lipid-binding</keyword>
<evidence type="ECO:0000256" key="6">
    <source>
        <dbReference type="ARBA" id="ARBA00023054"/>
    </source>
</evidence>
<evidence type="ECO:0000313" key="12">
    <source>
        <dbReference type="WBParaSite" id="GPLIN_001416800"/>
    </source>
</evidence>
<evidence type="ECO:0000256" key="5">
    <source>
        <dbReference type="ARBA" id="ARBA00022729"/>
    </source>
</evidence>
<evidence type="ECO:0000256" key="2">
    <source>
        <dbReference type="ARBA" id="ARBA00006648"/>
    </source>
</evidence>
<dbReference type="GO" id="GO:0008289">
    <property type="term" value="F:lipid binding"/>
    <property type="evidence" value="ECO:0007669"/>
    <property type="project" value="UniProtKB-KW"/>
</dbReference>
<organism evidence="10 12">
    <name type="scientific">Globodera pallida</name>
    <name type="common">Potato cyst nematode worm</name>
    <name type="synonym">Heterodera pallida</name>
    <dbReference type="NCBI Taxonomy" id="36090"/>
    <lineage>
        <taxon>Eukaryota</taxon>
        <taxon>Metazoa</taxon>
        <taxon>Ecdysozoa</taxon>
        <taxon>Nematoda</taxon>
        <taxon>Chromadorea</taxon>
        <taxon>Rhabditida</taxon>
        <taxon>Tylenchina</taxon>
        <taxon>Tylenchomorpha</taxon>
        <taxon>Tylenchoidea</taxon>
        <taxon>Heteroderidae</taxon>
        <taxon>Heteroderinae</taxon>
        <taxon>Globodera</taxon>
    </lineage>
</organism>
<reference evidence="11 12" key="3">
    <citation type="submission" date="2016-06" db="UniProtKB">
        <authorList>
            <consortium name="WormBaseParasite"/>
        </authorList>
    </citation>
    <scope>IDENTIFICATION</scope>
</reference>
<evidence type="ECO:0000256" key="4">
    <source>
        <dbReference type="ARBA" id="ARBA00022525"/>
    </source>
</evidence>
<evidence type="ECO:0000256" key="8">
    <source>
        <dbReference type="SAM" id="Coils"/>
    </source>
</evidence>
<accession>A0A183CMR2</accession>
<evidence type="ECO:0000256" key="9">
    <source>
        <dbReference type="SAM" id="SignalP"/>
    </source>
</evidence>
<feature type="coiled-coil region" evidence="8">
    <location>
        <begin position="57"/>
        <end position="94"/>
    </location>
</feature>
<evidence type="ECO:0000313" key="10">
    <source>
        <dbReference type="Proteomes" id="UP000050741"/>
    </source>
</evidence>
<proteinExistence type="inferred from homology"/>
<reference evidence="10" key="1">
    <citation type="submission" date="2013-12" db="EMBL/GenBank/DDBJ databases">
        <authorList>
            <person name="Aslett M."/>
        </authorList>
    </citation>
    <scope>NUCLEOTIDE SEQUENCE [LARGE SCALE GENOMIC DNA]</scope>
    <source>
        <strain evidence="10">Lindley</strain>
    </source>
</reference>
<dbReference type="Proteomes" id="UP000050741">
    <property type="component" value="Unassembled WGS sequence"/>
</dbReference>
<evidence type="ECO:0000256" key="1">
    <source>
        <dbReference type="ARBA" id="ARBA00004613"/>
    </source>
</evidence>
<feature type="signal peptide" evidence="9">
    <location>
        <begin position="1"/>
        <end position="19"/>
    </location>
</feature>
<dbReference type="Pfam" id="PF05823">
    <property type="entry name" value="Gp-FAR-1"/>
    <property type="match status" value="1"/>
</dbReference>
<keyword evidence="10" id="KW-1185">Reference proteome</keyword>
<keyword evidence="5 9" id="KW-0732">Signal</keyword>
<dbReference type="WBParaSite" id="GPLIN_001135900">
    <property type="protein sequence ID" value="GPLIN_001135900"/>
    <property type="gene ID" value="GPLIN_001135900"/>
</dbReference>
<dbReference type="GO" id="GO:0005576">
    <property type="term" value="C:extracellular region"/>
    <property type="evidence" value="ECO:0007669"/>
    <property type="project" value="UniProtKB-SubCell"/>
</dbReference>
<evidence type="ECO:0000256" key="7">
    <source>
        <dbReference type="ARBA" id="ARBA00023121"/>
    </source>
</evidence>
<comment type="similarity">
    <text evidence="2">Belongs to the fatty-acid and retinol-binding protein (FARBP) family.</text>
</comment>
<keyword evidence="4" id="KW-0964">Secreted</keyword>
<comment type="subcellular location">
    <subcellularLocation>
        <location evidence="1">Secreted</location>
    </subcellularLocation>
</comment>